<dbReference type="Proteomes" id="UP001500979">
    <property type="component" value="Unassembled WGS sequence"/>
</dbReference>
<evidence type="ECO:0000313" key="1">
    <source>
        <dbReference type="EMBL" id="GAA2803801.1"/>
    </source>
</evidence>
<dbReference type="EMBL" id="BAAAUX010000019">
    <property type="protein sequence ID" value="GAA2803801.1"/>
    <property type="molecule type" value="Genomic_DNA"/>
</dbReference>
<dbReference type="RefSeq" id="WP_344682570.1">
    <property type="nucleotide sequence ID" value="NZ_BAAAUX010000019.1"/>
</dbReference>
<keyword evidence="2" id="KW-1185">Reference proteome</keyword>
<proteinExistence type="predicted"/>
<organism evidence="1 2">
    <name type="scientific">Saccharopolyspora taberi</name>
    <dbReference type="NCBI Taxonomy" id="60895"/>
    <lineage>
        <taxon>Bacteria</taxon>
        <taxon>Bacillati</taxon>
        <taxon>Actinomycetota</taxon>
        <taxon>Actinomycetes</taxon>
        <taxon>Pseudonocardiales</taxon>
        <taxon>Pseudonocardiaceae</taxon>
        <taxon>Saccharopolyspora</taxon>
    </lineage>
</organism>
<comment type="caution">
    <text evidence="1">The sequence shown here is derived from an EMBL/GenBank/DDBJ whole genome shotgun (WGS) entry which is preliminary data.</text>
</comment>
<sequence>MATQARHSTENDSRSGLTAIVCDSCGDSGERPLLAALRETIRRLPHAVLLRTTCPLGRMWCHTRKISAPYGAGQVVLVQRCTDTRRPLGPVILVGPVETAEDVAELTRWLETRPLEVESLPRRLRRLQNAHRSNQN</sequence>
<reference evidence="1 2" key="1">
    <citation type="journal article" date="2019" name="Int. J. Syst. Evol. Microbiol.">
        <title>The Global Catalogue of Microorganisms (GCM) 10K type strain sequencing project: providing services to taxonomists for standard genome sequencing and annotation.</title>
        <authorList>
            <consortium name="The Broad Institute Genomics Platform"/>
            <consortium name="The Broad Institute Genome Sequencing Center for Infectious Disease"/>
            <person name="Wu L."/>
            <person name="Ma J."/>
        </authorList>
    </citation>
    <scope>NUCLEOTIDE SEQUENCE [LARGE SCALE GENOMIC DNA]</scope>
    <source>
        <strain evidence="1 2">JCM 9383</strain>
    </source>
</reference>
<name>A0ABN3VHW1_9PSEU</name>
<gene>
    <name evidence="1" type="ORF">GCM10010470_43680</name>
</gene>
<evidence type="ECO:0000313" key="2">
    <source>
        <dbReference type="Proteomes" id="UP001500979"/>
    </source>
</evidence>
<accession>A0ABN3VHW1</accession>
<protein>
    <submittedName>
        <fullName evidence="1">Uncharacterized protein</fullName>
    </submittedName>
</protein>